<evidence type="ECO:0000313" key="2">
    <source>
        <dbReference type="EMBL" id="MBW0556697.1"/>
    </source>
</evidence>
<evidence type="ECO:0000313" key="3">
    <source>
        <dbReference type="Proteomes" id="UP000765509"/>
    </source>
</evidence>
<feature type="compositionally biased region" description="Polar residues" evidence="1">
    <location>
        <begin position="77"/>
        <end position="96"/>
    </location>
</feature>
<dbReference type="EMBL" id="AVOT02064259">
    <property type="protein sequence ID" value="MBW0556697.1"/>
    <property type="molecule type" value="Genomic_DNA"/>
</dbReference>
<organism evidence="2 3">
    <name type="scientific">Austropuccinia psidii MF-1</name>
    <dbReference type="NCBI Taxonomy" id="1389203"/>
    <lineage>
        <taxon>Eukaryota</taxon>
        <taxon>Fungi</taxon>
        <taxon>Dikarya</taxon>
        <taxon>Basidiomycota</taxon>
        <taxon>Pucciniomycotina</taxon>
        <taxon>Pucciniomycetes</taxon>
        <taxon>Pucciniales</taxon>
        <taxon>Sphaerophragmiaceae</taxon>
        <taxon>Austropuccinia</taxon>
    </lineage>
</organism>
<gene>
    <name evidence="2" type="ORF">O181_096412</name>
</gene>
<sequence>MLHCTSISRLKQTTNWCARTPPTLSKIETLQVKFKTPPNLIIQALDQLEKGLAATIHQLRSVHVPLNTYLHRIKQPDSSTLETTFPRTSHPPNSLLTHPLPASLKATLLTPPTLNYSSSLSHQSP</sequence>
<accession>A0A9Q3J777</accession>
<reference evidence="2" key="1">
    <citation type="submission" date="2021-03" db="EMBL/GenBank/DDBJ databases">
        <title>Draft genome sequence of rust myrtle Austropuccinia psidii MF-1, a brazilian biotype.</title>
        <authorList>
            <person name="Quecine M.C."/>
            <person name="Pachon D.M.R."/>
            <person name="Bonatelli M.L."/>
            <person name="Correr F.H."/>
            <person name="Franceschini L.M."/>
            <person name="Leite T.F."/>
            <person name="Margarido G.R.A."/>
            <person name="Almeida C.A."/>
            <person name="Ferrarezi J.A."/>
            <person name="Labate C.A."/>
        </authorList>
    </citation>
    <scope>NUCLEOTIDE SEQUENCE</scope>
    <source>
        <strain evidence="2">MF-1</strain>
    </source>
</reference>
<dbReference type="AlphaFoldDB" id="A0A9Q3J777"/>
<dbReference type="Proteomes" id="UP000765509">
    <property type="component" value="Unassembled WGS sequence"/>
</dbReference>
<comment type="caution">
    <text evidence="2">The sequence shown here is derived from an EMBL/GenBank/DDBJ whole genome shotgun (WGS) entry which is preliminary data.</text>
</comment>
<evidence type="ECO:0000256" key="1">
    <source>
        <dbReference type="SAM" id="MobiDB-lite"/>
    </source>
</evidence>
<feature type="region of interest" description="Disordered" evidence="1">
    <location>
        <begin position="77"/>
        <end position="98"/>
    </location>
</feature>
<dbReference type="OrthoDB" id="3267074at2759"/>
<proteinExistence type="predicted"/>
<name>A0A9Q3J777_9BASI</name>
<keyword evidence="3" id="KW-1185">Reference proteome</keyword>
<protein>
    <submittedName>
        <fullName evidence="2">Uncharacterized protein</fullName>
    </submittedName>
</protein>